<proteinExistence type="predicted"/>
<organism evidence="2 3">
    <name type="scientific">Rhodopirellula baltica WH47</name>
    <dbReference type="NCBI Taxonomy" id="991778"/>
    <lineage>
        <taxon>Bacteria</taxon>
        <taxon>Pseudomonadati</taxon>
        <taxon>Planctomycetota</taxon>
        <taxon>Planctomycetia</taxon>
        <taxon>Pirellulales</taxon>
        <taxon>Pirellulaceae</taxon>
        <taxon>Rhodopirellula</taxon>
    </lineage>
</organism>
<comment type="caution">
    <text evidence="2">The sequence shown here is derived from an EMBL/GenBank/DDBJ whole genome shotgun (WGS) entry which is preliminary data.</text>
</comment>
<dbReference type="PATRIC" id="fig|991778.3.peg.1375"/>
<dbReference type="AlphaFoldDB" id="F2ANN9"/>
<accession>F2ANN9</accession>
<protein>
    <submittedName>
        <fullName evidence="2">Uncharacterized protein</fullName>
    </submittedName>
</protein>
<gene>
    <name evidence="2" type="ORF">RBWH47_04164</name>
</gene>
<reference evidence="2 3" key="1">
    <citation type="journal article" date="2013" name="Mar. Genomics">
        <title>Expression of sulfatases in Rhodopirellula baltica and the diversity of sulfatases in the genus Rhodopirellula.</title>
        <authorList>
            <person name="Wegner C.E."/>
            <person name="Richter-Heitmann T."/>
            <person name="Klindworth A."/>
            <person name="Klockow C."/>
            <person name="Richter M."/>
            <person name="Achstetter T."/>
            <person name="Glockner F.O."/>
            <person name="Harder J."/>
        </authorList>
    </citation>
    <scope>NUCLEOTIDE SEQUENCE [LARGE SCALE GENOMIC DNA]</scope>
    <source>
        <strain evidence="2 3">WH47</strain>
    </source>
</reference>
<dbReference type="Proteomes" id="UP000006222">
    <property type="component" value="Unassembled WGS sequence"/>
</dbReference>
<evidence type="ECO:0000313" key="3">
    <source>
        <dbReference type="Proteomes" id="UP000006222"/>
    </source>
</evidence>
<sequence>MLNDPIVSQSHSNEPMTVSNLKNKNPLHEANEAHRYFSQLEGQIVQRLREEASSDSGREELIRSTGIRDPDLVAELGKLGVTADELVSLRLFPLVMVAWAEKRADEQERDAVMAEALQMGIHEDSSAWVLLDQWLQQRPPGLATDAWKRYIHEMFHDMSRVAQQRLILVTEQQMTRVAKASGGHLGFGKVSAKEKSTIEQTIAAMRQQIEVN</sequence>
<name>F2ANN9_RHOBT</name>
<evidence type="ECO:0000256" key="1">
    <source>
        <dbReference type="SAM" id="MobiDB-lite"/>
    </source>
</evidence>
<evidence type="ECO:0000313" key="2">
    <source>
        <dbReference type="EMBL" id="EGF28711.1"/>
    </source>
</evidence>
<feature type="region of interest" description="Disordered" evidence="1">
    <location>
        <begin position="1"/>
        <end position="22"/>
    </location>
</feature>
<dbReference type="EMBL" id="AFAR01000072">
    <property type="protein sequence ID" value="EGF28711.1"/>
    <property type="molecule type" value="Genomic_DNA"/>
</dbReference>